<organism evidence="1 2">
    <name type="scientific">Ameca splendens</name>
    <dbReference type="NCBI Taxonomy" id="208324"/>
    <lineage>
        <taxon>Eukaryota</taxon>
        <taxon>Metazoa</taxon>
        <taxon>Chordata</taxon>
        <taxon>Craniata</taxon>
        <taxon>Vertebrata</taxon>
        <taxon>Euteleostomi</taxon>
        <taxon>Actinopterygii</taxon>
        <taxon>Neopterygii</taxon>
        <taxon>Teleostei</taxon>
        <taxon>Neoteleostei</taxon>
        <taxon>Acanthomorphata</taxon>
        <taxon>Ovalentaria</taxon>
        <taxon>Atherinomorphae</taxon>
        <taxon>Cyprinodontiformes</taxon>
        <taxon>Goodeidae</taxon>
        <taxon>Ameca</taxon>
    </lineage>
</organism>
<accession>A0ABV0YE21</accession>
<sequence>MLLQFLKISAQCFEGFLHFLLNIKLTRKLVLDQNFGSEHQLMILMSPCNLNAFHTAGHSLALSFNLSCDWSKCNNSHIQLEPLDLSRTPGLWTLKDKWVGEKQ</sequence>
<protein>
    <submittedName>
        <fullName evidence="1">Uncharacterized protein</fullName>
    </submittedName>
</protein>
<dbReference type="EMBL" id="JAHRIP010029336">
    <property type="protein sequence ID" value="MEQ2291710.1"/>
    <property type="molecule type" value="Genomic_DNA"/>
</dbReference>
<comment type="caution">
    <text evidence="1">The sequence shown here is derived from an EMBL/GenBank/DDBJ whole genome shotgun (WGS) entry which is preliminary data.</text>
</comment>
<gene>
    <name evidence="1" type="ORF">AMECASPLE_015751</name>
</gene>
<evidence type="ECO:0000313" key="1">
    <source>
        <dbReference type="EMBL" id="MEQ2291710.1"/>
    </source>
</evidence>
<name>A0ABV0YE21_9TELE</name>
<keyword evidence="2" id="KW-1185">Reference proteome</keyword>
<dbReference type="Proteomes" id="UP001469553">
    <property type="component" value="Unassembled WGS sequence"/>
</dbReference>
<reference evidence="1 2" key="1">
    <citation type="submission" date="2021-06" db="EMBL/GenBank/DDBJ databases">
        <authorList>
            <person name="Palmer J.M."/>
        </authorList>
    </citation>
    <scope>NUCLEOTIDE SEQUENCE [LARGE SCALE GENOMIC DNA]</scope>
    <source>
        <strain evidence="1 2">AS_MEX2019</strain>
        <tissue evidence="1">Muscle</tissue>
    </source>
</reference>
<proteinExistence type="predicted"/>
<evidence type="ECO:0000313" key="2">
    <source>
        <dbReference type="Proteomes" id="UP001469553"/>
    </source>
</evidence>